<dbReference type="PROSITE" id="PS50048">
    <property type="entry name" value="ZN2_CY6_FUNGAL_2"/>
    <property type="match status" value="1"/>
</dbReference>
<dbReference type="SUPFAM" id="SSF57701">
    <property type="entry name" value="Zn2/Cys6 DNA-binding domain"/>
    <property type="match status" value="1"/>
</dbReference>
<feature type="compositionally biased region" description="Pro residues" evidence="7">
    <location>
        <begin position="30"/>
        <end position="43"/>
    </location>
</feature>
<feature type="region of interest" description="Disordered" evidence="7">
    <location>
        <begin position="1"/>
        <end position="80"/>
    </location>
</feature>
<accession>A0ABR0KE09</accession>
<dbReference type="EMBL" id="JAVRRG010000036">
    <property type="protein sequence ID" value="KAK5094169.1"/>
    <property type="molecule type" value="Genomic_DNA"/>
</dbReference>
<dbReference type="PROSITE" id="PS00463">
    <property type="entry name" value="ZN2_CY6_FUNGAL_1"/>
    <property type="match status" value="1"/>
</dbReference>
<evidence type="ECO:0000256" key="3">
    <source>
        <dbReference type="ARBA" id="ARBA00023015"/>
    </source>
</evidence>
<dbReference type="Pfam" id="PF00172">
    <property type="entry name" value="Zn_clus"/>
    <property type="match status" value="1"/>
</dbReference>
<dbReference type="PANTHER" id="PTHR46910:SF3">
    <property type="entry name" value="HALOTOLERANCE PROTEIN 9-RELATED"/>
    <property type="match status" value="1"/>
</dbReference>
<feature type="domain" description="Zn(2)-C6 fungal-type" evidence="8">
    <location>
        <begin position="83"/>
        <end position="113"/>
    </location>
</feature>
<evidence type="ECO:0000256" key="1">
    <source>
        <dbReference type="ARBA" id="ARBA00004123"/>
    </source>
</evidence>
<feature type="compositionally biased region" description="Polar residues" evidence="7">
    <location>
        <begin position="700"/>
        <end position="711"/>
    </location>
</feature>
<dbReference type="Proteomes" id="UP001345013">
    <property type="component" value="Unassembled WGS sequence"/>
</dbReference>
<dbReference type="CDD" id="cd00067">
    <property type="entry name" value="GAL4"/>
    <property type="match status" value="1"/>
</dbReference>
<evidence type="ECO:0000256" key="4">
    <source>
        <dbReference type="ARBA" id="ARBA00023125"/>
    </source>
</evidence>
<comment type="caution">
    <text evidence="9">The sequence shown here is derived from an EMBL/GenBank/DDBJ whole genome shotgun (WGS) entry which is preliminary data.</text>
</comment>
<keyword evidence="10" id="KW-1185">Reference proteome</keyword>
<proteinExistence type="predicted"/>
<feature type="compositionally biased region" description="Low complexity" evidence="7">
    <location>
        <begin position="44"/>
        <end position="56"/>
    </location>
</feature>
<evidence type="ECO:0000256" key="6">
    <source>
        <dbReference type="ARBA" id="ARBA00023242"/>
    </source>
</evidence>
<evidence type="ECO:0000313" key="10">
    <source>
        <dbReference type="Proteomes" id="UP001345013"/>
    </source>
</evidence>
<evidence type="ECO:0000313" key="9">
    <source>
        <dbReference type="EMBL" id="KAK5094169.1"/>
    </source>
</evidence>
<dbReference type="InterPro" id="IPR001138">
    <property type="entry name" value="Zn2Cys6_DnaBD"/>
</dbReference>
<reference evidence="9 10" key="1">
    <citation type="submission" date="2023-08" db="EMBL/GenBank/DDBJ databases">
        <title>Black Yeasts Isolated from many extreme environments.</title>
        <authorList>
            <person name="Coleine C."/>
            <person name="Stajich J.E."/>
            <person name="Selbmann L."/>
        </authorList>
    </citation>
    <scope>NUCLEOTIDE SEQUENCE [LARGE SCALE GENOMIC DNA]</scope>
    <source>
        <strain evidence="9 10">CCFEE 5885</strain>
    </source>
</reference>
<dbReference type="PANTHER" id="PTHR46910">
    <property type="entry name" value="TRANSCRIPTION FACTOR PDR1"/>
    <property type="match status" value="1"/>
</dbReference>
<keyword evidence="5" id="KW-0804">Transcription</keyword>
<dbReference type="SMART" id="SM00066">
    <property type="entry name" value="GAL4"/>
    <property type="match status" value="1"/>
</dbReference>
<evidence type="ECO:0000259" key="8">
    <source>
        <dbReference type="PROSITE" id="PS50048"/>
    </source>
</evidence>
<feature type="region of interest" description="Disordered" evidence="7">
    <location>
        <begin position="691"/>
        <end position="713"/>
    </location>
</feature>
<name>A0ABR0KE09_9EURO</name>
<evidence type="ECO:0000256" key="2">
    <source>
        <dbReference type="ARBA" id="ARBA00022723"/>
    </source>
</evidence>
<dbReference type="InterPro" id="IPR036864">
    <property type="entry name" value="Zn2-C6_fun-type_DNA-bd_sf"/>
</dbReference>
<dbReference type="InterPro" id="IPR050987">
    <property type="entry name" value="AtrR-like"/>
</dbReference>
<evidence type="ECO:0000256" key="5">
    <source>
        <dbReference type="ARBA" id="ARBA00023163"/>
    </source>
</evidence>
<evidence type="ECO:0000256" key="7">
    <source>
        <dbReference type="SAM" id="MobiDB-lite"/>
    </source>
</evidence>
<sequence>MADQAVSGGQSVYPIPPGDYSDAGYRYEDAPPPTAAIPPPPQQQPIYAEQPVGSSPAPAPAPAPQSAGKSKGTGEVKPRLRKACDSCSVRKVKCDESGPPCKSCAALDIPCTFNRPSRRRGPPNRHAEAIKRQRLEDGSYSYDPMAQAQAQAATHMAASPTRDAAYGLAALSAPMPQQLSAEMICDLATLNILVDDYFTYIHPLIPIPHEPTFREQLRRRDDLRDRTFLALLAGMIETLVTSFPRRVKQVFASPEARAQFPHASALISRCHSVFAEARGKGFIDRDDLNLYDACGSYMAAISFAYMFDLRRWRLYCSECVAILRTLNHQKADDVGSYDLGINLVDRQIGRRLFWLCFVGSMALRQLGSRDSDIIMPHAHSEPLPPMPLEVDDKYIMPGQILGQPHDEISEIIGFNYNIKIYRAFYAMTALEMAFGSDVLFDWDRQRTSIRNAIRDVKGITKDVPPELRLERRQDLGDWPPRQDDIGEYSHLFNGRRDPSADQLGLLPVHDPRRTSPYPRRVVQFEMQKANIYATQLATRSYLVERYWNLYDIREQERGSQQLMSDNKSSVQSSPTVSYLATGFESRFQPPRSAHTPSDSLGVDEGEQQMAIEREDIVRDMARLLKSVNQVNMEPNGHSFCHKIRQVASTLLSQNRSLMSRMPTLDNDEVQEYLRGFIGILARLERIGSSLTKGGDPGFSPDTSTDQPQFQSGGQYQIGQQMPQGQGHLAGISAYAGQTQEEIEDEELVQWASLKQHQEKFVMKHEGYLAL</sequence>
<keyword evidence="6" id="KW-0539">Nucleus</keyword>
<dbReference type="Gene3D" id="4.10.240.10">
    <property type="entry name" value="Zn(2)-C6 fungal-type DNA-binding domain"/>
    <property type="match status" value="1"/>
</dbReference>
<keyword evidence="2" id="KW-0479">Metal-binding</keyword>
<comment type="subcellular location">
    <subcellularLocation>
        <location evidence="1">Nucleus</location>
    </subcellularLocation>
</comment>
<protein>
    <recommendedName>
        <fullName evidence="8">Zn(2)-C6 fungal-type domain-containing protein</fullName>
    </recommendedName>
</protein>
<organism evidence="9 10">
    <name type="scientific">Lithohypha guttulata</name>
    <dbReference type="NCBI Taxonomy" id="1690604"/>
    <lineage>
        <taxon>Eukaryota</taxon>
        <taxon>Fungi</taxon>
        <taxon>Dikarya</taxon>
        <taxon>Ascomycota</taxon>
        <taxon>Pezizomycotina</taxon>
        <taxon>Eurotiomycetes</taxon>
        <taxon>Chaetothyriomycetidae</taxon>
        <taxon>Chaetothyriales</taxon>
        <taxon>Trichomeriaceae</taxon>
        <taxon>Lithohypha</taxon>
    </lineage>
</organism>
<keyword evidence="3" id="KW-0805">Transcription regulation</keyword>
<keyword evidence="4" id="KW-0238">DNA-binding</keyword>
<gene>
    <name evidence="9" type="ORF">LTR24_003774</name>
</gene>
<dbReference type="CDD" id="cd12148">
    <property type="entry name" value="fungal_TF_MHR"/>
    <property type="match status" value="1"/>
</dbReference>